<keyword evidence="3" id="KW-1185">Reference proteome</keyword>
<dbReference type="InterPro" id="IPR011009">
    <property type="entry name" value="Kinase-like_dom_sf"/>
</dbReference>
<evidence type="ECO:0000313" key="2">
    <source>
        <dbReference type="EMBL" id="CRK99057.1"/>
    </source>
</evidence>
<dbReference type="InterPro" id="IPR015897">
    <property type="entry name" value="CHK_kinase-like"/>
</dbReference>
<dbReference type="PANTHER" id="PTHR11012:SF19">
    <property type="entry name" value="CHK KINASE-LIKE DOMAIN-CONTAINING PROTEIN"/>
    <property type="match status" value="1"/>
</dbReference>
<dbReference type="AlphaFoldDB" id="A0A1J1IKS4"/>
<dbReference type="PANTHER" id="PTHR11012">
    <property type="entry name" value="PROTEIN KINASE-LIKE DOMAIN-CONTAINING"/>
    <property type="match status" value="1"/>
</dbReference>
<dbReference type="Gene3D" id="3.90.1200.10">
    <property type="match status" value="1"/>
</dbReference>
<evidence type="ECO:0000313" key="3">
    <source>
        <dbReference type="Proteomes" id="UP000183832"/>
    </source>
</evidence>
<dbReference type="Proteomes" id="UP000183832">
    <property type="component" value="Unassembled WGS sequence"/>
</dbReference>
<dbReference type="Pfam" id="PF02958">
    <property type="entry name" value="EcKL"/>
    <property type="match status" value="1"/>
</dbReference>
<proteinExistence type="predicted"/>
<dbReference type="SUPFAM" id="SSF56112">
    <property type="entry name" value="Protein kinase-like (PK-like)"/>
    <property type="match status" value="1"/>
</dbReference>
<protein>
    <submittedName>
        <fullName evidence="2">CLUMA_CG011999, isoform A</fullName>
    </submittedName>
</protein>
<dbReference type="InterPro" id="IPR004119">
    <property type="entry name" value="EcKL"/>
</dbReference>
<feature type="domain" description="CHK kinase-like" evidence="1">
    <location>
        <begin position="82"/>
        <end position="277"/>
    </location>
</feature>
<gene>
    <name evidence="2" type="ORF">CLUMA_CG011999</name>
</gene>
<dbReference type="EMBL" id="CVRI01000048">
    <property type="protein sequence ID" value="CRK99057.1"/>
    <property type="molecule type" value="Genomic_DNA"/>
</dbReference>
<name>A0A1J1IKS4_9DIPT</name>
<organism evidence="2 3">
    <name type="scientific">Clunio marinus</name>
    <dbReference type="NCBI Taxonomy" id="568069"/>
    <lineage>
        <taxon>Eukaryota</taxon>
        <taxon>Metazoa</taxon>
        <taxon>Ecdysozoa</taxon>
        <taxon>Arthropoda</taxon>
        <taxon>Hexapoda</taxon>
        <taxon>Insecta</taxon>
        <taxon>Pterygota</taxon>
        <taxon>Neoptera</taxon>
        <taxon>Endopterygota</taxon>
        <taxon>Diptera</taxon>
        <taxon>Nematocera</taxon>
        <taxon>Chironomoidea</taxon>
        <taxon>Chironomidae</taxon>
        <taxon>Clunio</taxon>
    </lineage>
</organism>
<dbReference type="SMART" id="SM00587">
    <property type="entry name" value="CHK"/>
    <property type="match status" value="1"/>
</dbReference>
<sequence>MYRINVYYEINGVNMKKPVLLKLMPDEGIQSIVMEKNNLYPREIQVYSELLIECENLLLACNDPIQFAPKCLYTSFEPKSLLMFEDMRDKGYKGFPRNSQINFNQALPILIKLAKLHATTAVVYEKKPEIMKLYLEGSISTNPERQDFLIHYRNCASTLALVIENEWAPEWRNTAHKLKQLADVIVQKGCDLYLRDENAFNVFNHNDLWIPNLLFKFDDNNLIQDVLFVDFQLSYFGSPGIDLNFFFYGSLNEDTRKSFRHKLIRIYHETLAETLKKLNYMKPIPSLHDIQIEMLKTGMNGVLAALAEVPLLLMEDSENLDLKTLLADTPEAKTFRYNLFNNPKYRKFIQTLLLEFDDLGYLEC</sequence>
<evidence type="ECO:0000259" key="1">
    <source>
        <dbReference type="SMART" id="SM00587"/>
    </source>
</evidence>
<accession>A0A1J1IKS4</accession>
<dbReference type="STRING" id="568069.A0A1J1IKS4"/>
<reference evidence="2 3" key="1">
    <citation type="submission" date="2015-04" db="EMBL/GenBank/DDBJ databases">
        <authorList>
            <person name="Syromyatnikov M.Y."/>
            <person name="Popov V.N."/>
        </authorList>
    </citation>
    <scope>NUCLEOTIDE SEQUENCE [LARGE SCALE GENOMIC DNA]</scope>
</reference>
<dbReference type="OrthoDB" id="411145at2759"/>